<organism evidence="1">
    <name type="scientific">freshwater metagenome</name>
    <dbReference type="NCBI Taxonomy" id="449393"/>
    <lineage>
        <taxon>unclassified sequences</taxon>
        <taxon>metagenomes</taxon>
        <taxon>ecological metagenomes</taxon>
    </lineage>
</organism>
<accession>A0A6J6TZ51</accession>
<evidence type="ECO:0000313" key="1">
    <source>
        <dbReference type="EMBL" id="CAB4752920.1"/>
    </source>
</evidence>
<dbReference type="AlphaFoldDB" id="A0A6J6TZ51"/>
<proteinExistence type="predicted"/>
<reference evidence="1" key="1">
    <citation type="submission" date="2020-05" db="EMBL/GenBank/DDBJ databases">
        <authorList>
            <person name="Chiriac C."/>
            <person name="Salcher M."/>
            <person name="Ghai R."/>
            <person name="Kavagutti S V."/>
        </authorList>
    </citation>
    <scope>NUCLEOTIDE SEQUENCE</scope>
</reference>
<gene>
    <name evidence="1" type="ORF">UFOPK2786_01389</name>
</gene>
<dbReference type="EMBL" id="CAEZYW010000237">
    <property type="protein sequence ID" value="CAB4752920.1"/>
    <property type="molecule type" value="Genomic_DNA"/>
</dbReference>
<sequence length="46" mass="5007">MITVLTSIQKAWIAERGDPTLYDLAAQNPVGCLTTDDITDSNIGRK</sequence>
<protein>
    <submittedName>
        <fullName evidence="1">Unannotated protein</fullName>
    </submittedName>
</protein>
<name>A0A6J6TZ51_9ZZZZ</name>